<sequence>MSNVLLHQTLFQALQEQTPTEQQQSCLRGVSILAGERTREGGVTNSKRGIICLPEQTPRPVSTTQTHPFLQGHWLHGLHKSCPVDTKWLFIKSCLTGMKELLIVSCSRTCQALPSASPAPDVNMTEKLACSKESQKGLKIFNLGEEKLQRCEMFPDTLNGMKSVLWKGDLGSFLGPREERKENAQFPLAVTMIPNLSGFP</sequence>
<accession>A0ABM3NK79</accession>
<evidence type="ECO:0000313" key="2">
    <source>
        <dbReference type="RefSeq" id="XP_053059834.1"/>
    </source>
</evidence>
<reference evidence="2" key="1">
    <citation type="submission" date="2025-08" db="UniProtKB">
        <authorList>
            <consortium name="RefSeq"/>
        </authorList>
    </citation>
    <scope>IDENTIFICATION</scope>
    <source>
        <tissue evidence="2">Blood</tissue>
    </source>
</reference>
<organism evidence="1 2">
    <name type="scientific">Acinonyx jubatus</name>
    <name type="common">Cheetah</name>
    <dbReference type="NCBI Taxonomy" id="32536"/>
    <lineage>
        <taxon>Eukaryota</taxon>
        <taxon>Metazoa</taxon>
        <taxon>Chordata</taxon>
        <taxon>Craniata</taxon>
        <taxon>Vertebrata</taxon>
        <taxon>Euteleostomi</taxon>
        <taxon>Mammalia</taxon>
        <taxon>Eutheria</taxon>
        <taxon>Laurasiatheria</taxon>
        <taxon>Carnivora</taxon>
        <taxon>Feliformia</taxon>
        <taxon>Felidae</taxon>
        <taxon>Felinae</taxon>
        <taxon>Acinonyx</taxon>
    </lineage>
</organism>
<dbReference type="Proteomes" id="UP001652583">
    <property type="component" value="Chromosome D1"/>
</dbReference>
<protein>
    <submittedName>
        <fullName evidence="2">Uncharacterized protein LOC113593252 isoform X1</fullName>
    </submittedName>
</protein>
<evidence type="ECO:0000313" key="1">
    <source>
        <dbReference type="Proteomes" id="UP001652583"/>
    </source>
</evidence>
<proteinExistence type="predicted"/>
<dbReference type="RefSeq" id="XP_053059834.1">
    <property type="nucleotide sequence ID" value="XM_053203859.1"/>
</dbReference>
<keyword evidence="1" id="KW-1185">Reference proteome</keyword>
<gene>
    <name evidence="2" type="primary">LOC113593252</name>
</gene>
<name>A0ABM3NK79_ACIJB</name>
<dbReference type="GeneID" id="113593252"/>